<evidence type="ECO:0000313" key="2">
    <source>
        <dbReference type="Proteomes" id="UP000774326"/>
    </source>
</evidence>
<gene>
    <name evidence="1" type="ORF">WICPIJ_000055</name>
</gene>
<sequence length="111" mass="12085">GITDTKEQDELLAAEGAEKKKSFGSPRDPFLKTTSKIKLGEGFLKTDTQFEVEIESTDGMVLSSFEPAPLKRIALSCAKDSSSQLPRYKQSTFSSNSSVFEDVSVSTVPTE</sequence>
<dbReference type="EMBL" id="JAEUBG010000026">
    <property type="protein sequence ID" value="KAH3688961.1"/>
    <property type="molecule type" value="Genomic_DNA"/>
</dbReference>
<accession>A0A9P8QER1</accession>
<feature type="non-terminal residue" evidence="1">
    <location>
        <position position="1"/>
    </location>
</feature>
<protein>
    <submittedName>
        <fullName evidence="1">Uncharacterized protein</fullName>
    </submittedName>
</protein>
<feature type="non-terminal residue" evidence="1">
    <location>
        <position position="111"/>
    </location>
</feature>
<reference evidence="1" key="2">
    <citation type="submission" date="2021-01" db="EMBL/GenBank/DDBJ databases">
        <authorList>
            <person name="Schikora-Tamarit M.A."/>
        </authorList>
    </citation>
    <scope>NUCLEOTIDE SEQUENCE</scope>
    <source>
        <strain evidence="1">CBS2887</strain>
    </source>
</reference>
<keyword evidence="2" id="KW-1185">Reference proteome</keyword>
<comment type="caution">
    <text evidence="1">The sequence shown here is derived from an EMBL/GenBank/DDBJ whole genome shotgun (WGS) entry which is preliminary data.</text>
</comment>
<evidence type="ECO:0000313" key="1">
    <source>
        <dbReference type="EMBL" id="KAH3688961.1"/>
    </source>
</evidence>
<dbReference type="OrthoDB" id="3997979at2759"/>
<proteinExistence type="predicted"/>
<name>A0A9P8QER1_WICPI</name>
<reference evidence="1" key="1">
    <citation type="journal article" date="2021" name="Open Biol.">
        <title>Shared evolutionary footprints suggest mitochondrial oxidative damage underlies multiple complex I losses in fungi.</title>
        <authorList>
            <person name="Schikora-Tamarit M.A."/>
            <person name="Marcet-Houben M."/>
            <person name="Nosek J."/>
            <person name="Gabaldon T."/>
        </authorList>
    </citation>
    <scope>NUCLEOTIDE SEQUENCE</scope>
    <source>
        <strain evidence="1">CBS2887</strain>
    </source>
</reference>
<organism evidence="1 2">
    <name type="scientific">Wickerhamomyces pijperi</name>
    <name type="common">Yeast</name>
    <name type="synonym">Pichia pijperi</name>
    <dbReference type="NCBI Taxonomy" id="599730"/>
    <lineage>
        <taxon>Eukaryota</taxon>
        <taxon>Fungi</taxon>
        <taxon>Dikarya</taxon>
        <taxon>Ascomycota</taxon>
        <taxon>Saccharomycotina</taxon>
        <taxon>Saccharomycetes</taxon>
        <taxon>Phaffomycetales</taxon>
        <taxon>Wickerhamomycetaceae</taxon>
        <taxon>Wickerhamomyces</taxon>
    </lineage>
</organism>
<dbReference type="AlphaFoldDB" id="A0A9P8QER1"/>
<dbReference type="Proteomes" id="UP000774326">
    <property type="component" value="Unassembled WGS sequence"/>
</dbReference>